<dbReference type="SUPFAM" id="SSF56235">
    <property type="entry name" value="N-terminal nucleophile aminohydrolases (Ntn hydrolases)"/>
    <property type="match status" value="1"/>
</dbReference>
<evidence type="ECO:0000256" key="3">
    <source>
        <dbReference type="ARBA" id="ARBA00016090"/>
    </source>
</evidence>
<dbReference type="NCBIfam" id="NF001484">
    <property type="entry name" value="PRK00331.1"/>
    <property type="match status" value="1"/>
</dbReference>
<proteinExistence type="inferred from homology"/>
<dbReference type="InterPro" id="IPR046348">
    <property type="entry name" value="SIS_dom_sf"/>
</dbReference>
<evidence type="ECO:0000256" key="2">
    <source>
        <dbReference type="ARBA" id="ARBA00012916"/>
    </source>
</evidence>
<dbReference type="CDD" id="cd05009">
    <property type="entry name" value="SIS_GlmS_GlmD_2"/>
    <property type="match status" value="1"/>
</dbReference>
<evidence type="ECO:0000313" key="10">
    <source>
        <dbReference type="EMBL" id="MEJ2865988.1"/>
    </source>
</evidence>
<feature type="domain" description="SIS" evidence="9">
    <location>
        <begin position="462"/>
        <end position="607"/>
    </location>
</feature>
<dbReference type="Proteomes" id="UP001369736">
    <property type="component" value="Unassembled WGS sequence"/>
</dbReference>
<dbReference type="CDD" id="cd05008">
    <property type="entry name" value="SIS_GlmS_GlmD_1"/>
    <property type="match status" value="1"/>
</dbReference>
<dbReference type="InterPro" id="IPR035466">
    <property type="entry name" value="GlmS/AgaS_SIS"/>
</dbReference>
<dbReference type="InterPro" id="IPR035490">
    <property type="entry name" value="GlmS/FrlB_SIS"/>
</dbReference>
<protein>
    <recommendedName>
        <fullName evidence="3">Glutamine--fructose-6-phosphate aminotransferase [isomerizing]</fullName>
        <ecNumber evidence="2">2.6.1.16</ecNumber>
    </recommendedName>
</protein>
<evidence type="ECO:0000256" key="6">
    <source>
        <dbReference type="ARBA" id="ARBA00022737"/>
    </source>
</evidence>
<keyword evidence="7" id="KW-0315">Glutamine amidotransferase</keyword>
<feature type="domain" description="Glutamine amidotransferase type-2" evidence="8">
    <location>
        <begin position="2"/>
        <end position="222"/>
    </location>
</feature>
<dbReference type="NCBIfam" id="TIGR01135">
    <property type="entry name" value="glmS"/>
    <property type="match status" value="1"/>
</dbReference>
<dbReference type="InterPro" id="IPR005855">
    <property type="entry name" value="GFAT"/>
</dbReference>
<dbReference type="EC" id="2.6.1.16" evidence="2"/>
<feature type="domain" description="SIS" evidence="9">
    <location>
        <begin position="289"/>
        <end position="428"/>
    </location>
</feature>
<dbReference type="InterPro" id="IPR017932">
    <property type="entry name" value="GATase_2_dom"/>
</dbReference>
<dbReference type="PANTHER" id="PTHR10937:SF0">
    <property type="entry name" value="GLUTAMINE--FRUCTOSE-6-PHOSPHATE TRANSAMINASE (ISOMERIZING)"/>
    <property type="match status" value="1"/>
</dbReference>
<dbReference type="HAMAP" id="MF_00164">
    <property type="entry name" value="GlmS"/>
    <property type="match status" value="1"/>
</dbReference>
<evidence type="ECO:0000259" key="8">
    <source>
        <dbReference type="PROSITE" id="PS51278"/>
    </source>
</evidence>
<dbReference type="Pfam" id="PF13522">
    <property type="entry name" value="GATase_6"/>
    <property type="match status" value="1"/>
</dbReference>
<dbReference type="PROSITE" id="PS51464">
    <property type="entry name" value="SIS"/>
    <property type="match status" value="2"/>
</dbReference>
<evidence type="ECO:0000313" key="11">
    <source>
        <dbReference type="Proteomes" id="UP001369736"/>
    </source>
</evidence>
<keyword evidence="4 10" id="KW-0032">Aminotransferase</keyword>
<name>A0ABU8MHR6_9PSEU</name>
<evidence type="ECO:0000256" key="7">
    <source>
        <dbReference type="ARBA" id="ARBA00022962"/>
    </source>
</evidence>
<evidence type="ECO:0000256" key="5">
    <source>
        <dbReference type="ARBA" id="ARBA00022679"/>
    </source>
</evidence>
<keyword evidence="5 10" id="KW-0808">Transferase</keyword>
<dbReference type="PROSITE" id="PS51278">
    <property type="entry name" value="GATASE_TYPE_2"/>
    <property type="match status" value="1"/>
</dbReference>
<dbReference type="Pfam" id="PF01380">
    <property type="entry name" value="SIS"/>
    <property type="match status" value="2"/>
</dbReference>
<gene>
    <name evidence="10" type="primary">glmS</name>
    <name evidence="10" type="ORF">WCD58_32885</name>
</gene>
<keyword evidence="11" id="KW-1185">Reference proteome</keyword>
<dbReference type="GO" id="GO:0004360">
    <property type="term" value="F:glutamine-fructose-6-phosphate transaminase (isomerizing) activity"/>
    <property type="evidence" value="ECO:0007669"/>
    <property type="project" value="UniProtKB-EC"/>
</dbReference>
<sequence>MCGIVGYVGQRGAQEVLVNGLRRLEYRGYDSAGVAIVDGAGGLEVHRAAGPLDNLVAVLPADAAAGTTGMGHTRWATHGPPTDRNAHPHRDATGRVAVVHNGIIENFAALRAELEAEGVELTSDTDSEVAAHLVARAFDADREAGLTAAVRAVVARLEGAFTLVFTHAERPDEIVAARRSSPLVVGVGQGEMFVASDVAAFIDFTRDAVELGQDQIVTLTAEGAVVTDFLGETAKTRPFHVDWDIEAAEKGGHDFFMLKEIEEQPTALADTLRGHLVDGRVVLDEQRLSDQELRDIDKVFVVACGTAYHAGLLAKYAIEHWCRIPVEVEVASEFRYRDPVLDRSTLVVAISQSGETADTLEAVRHARDQKARVLAICNTNGAQIPRESDAVLYTHAGPEVGVAATKTFTAQVVACYLVGLALAQTFGTKYADEVAREYAELESSTAAVQRVLDAVVEPTRALARDLASSKAVLFLGRHVGFPVALEGALKLKELAYMHAEGFAAGELKHGPIALIEQDLPVVVVMPSPKGRAILHQKLLSNIREIQARGARTIVVAEEGDETVRPFAEHLIEVPAVSTLLQPLVSSVPLQVFAAEVARARGYDVDKPRNLA</sequence>
<feature type="non-terminal residue" evidence="10">
    <location>
        <position position="611"/>
    </location>
</feature>
<dbReference type="Gene3D" id="3.40.50.10490">
    <property type="entry name" value="Glucose-6-phosphate isomerase like protein, domain 1"/>
    <property type="match status" value="2"/>
</dbReference>
<evidence type="ECO:0000256" key="4">
    <source>
        <dbReference type="ARBA" id="ARBA00022576"/>
    </source>
</evidence>
<dbReference type="CDD" id="cd00714">
    <property type="entry name" value="GFAT"/>
    <property type="match status" value="1"/>
</dbReference>
<evidence type="ECO:0000259" key="9">
    <source>
        <dbReference type="PROSITE" id="PS51464"/>
    </source>
</evidence>
<comment type="catalytic activity">
    <reaction evidence="1">
        <text>D-fructose 6-phosphate + L-glutamine = D-glucosamine 6-phosphate + L-glutamate</text>
        <dbReference type="Rhea" id="RHEA:13237"/>
        <dbReference type="ChEBI" id="CHEBI:29985"/>
        <dbReference type="ChEBI" id="CHEBI:58359"/>
        <dbReference type="ChEBI" id="CHEBI:58725"/>
        <dbReference type="ChEBI" id="CHEBI:61527"/>
        <dbReference type="EC" id="2.6.1.16"/>
    </reaction>
</comment>
<accession>A0ABU8MHR6</accession>
<evidence type="ECO:0000256" key="1">
    <source>
        <dbReference type="ARBA" id="ARBA00001031"/>
    </source>
</evidence>
<dbReference type="Gene3D" id="3.60.20.10">
    <property type="entry name" value="Glutamine Phosphoribosylpyrophosphate, subunit 1, domain 1"/>
    <property type="match status" value="1"/>
</dbReference>
<dbReference type="InterPro" id="IPR001347">
    <property type="entry name" value="SIS_dom"/>
</dbReference>
<dbReference type="InterPro" id="IPR047084">
    <property type="entry name" value="GFAT_N"/>
</dbReference>
<reference evidence="10 11" key="1">
    <citation type="submission" date="2024-03" db="EMBL/GenBank/DDBJ databases">
        <title>Actinomycetospora sp. OC33-EN07, a novel actinomycete isolated from wild orchid (Aerides multiflora).</title>
        <authorList>
            <person name="Suriyachadkun C."/>
        </authorList>
    </citation>
    <scope>NUCLEOTIDE SEQUENCE [LARGE SCALE GENOMIC DNA]</scope>
    <source>
        <strain evidence="10 11">OC33-EN07</strain>
    </source>
</reference>
<keyword evidence="6" id="KW-0677">Repeat</keyword>
<dbReference type="PANTHER" id="PTHR10937">
    <property type="entry name" value="GLUCOSAMINE--FRUCTOSE-6-PHOSPHATE AMINOTRANSFERASE, ISOMERIZING"/>
    <property type="match status" value="1"/>
</dbReference>
<dbReference type="InterPro" id="IPR029055">
    <property type="entry name" value="Ntn_hydrolases_N"/>
</dbReference>
<dbReference type="RefSeq" id="WP_337707370.1">
    <property type="nucleotide sequence ID" value="NZ_JBBEGM010000026.1"/>
</dbReference>
<dbReference type="SUPFAM" id="SSF53697">
    <property type="entry name" value="SIS domain"/>
    <property type="match status" value="1"/>
</dbReference>
<dbReference type="EMBL" id="JBBEGM010000026">
    <property type="protein sequence ID" value="MEJ2865988.1"/>
    <property type="molecule type" value="Genomic_DNA"/>
</dbReference>
<comment type="caution">
    <text evidence="10">The sequence shown here is derived from an EMBL/GenBank/DDBJ whole genome shotgun (WGS) entry which is preliminary data.</text>
</comment>
<organism evidence="10 11">
    <name type="scientific">Actinomycetospora flava</name>
    <dbReference type="NCBI Taxonomy" id="3129232"/>
    <lineage>
        <taxon>Bacteria</taxon>
        <taxon>Bacillati</taxon>
        <taxon>Actinomycetota</taxon>
        <taxon>Actinomycetes</taxon>
        <taxon>Pseudonocardiales</taxon>
        <taxon>Pseudonocardiaceae</taxon>
        <taxon>Actinomycetospora</taxon>
    </lineage>
</organism>